<feature type="domain" description="Exonuclease VII large subunit C-terminal" evidence="8">
    <location>
        <begin position="129"/>
        <end position="439"/>
    </location>
</feature>
<comment type="subcellular location">
    <subcellularLocation>
        <location evidence="5 6">Cytoplasm</location>
    </subcellularLocation>
</comment>
<dbReference type="NCBIfam" id="TIGR00237">
    <property type="entry name" value="xseA"/>
    <property type="match status" value="1"/>
</dbReference>
<proteinExistence type="inferred from homology"/>
<keyword evidence="11" id="KW-1185">Reference proteome</keyword>
<dbReference type="InterPro" id="IPR003753">
    <property type="entry name" value="Exonuc_VII_L"/>
</dbReference>
<dbReference type="CDD" id="cd04489">
    <property type="entry name" value="ExoVII_LU_OBF"/>
    <property type="match status" value="1"/>
</dbReference>
<comment type="similarity">
    <text evidence="5 6">Belongs to the XseA family.</text>
</comment>
<keyword evidence="3 5" id="KW-0378">Hydrolase</keyword>
<evidence type="ECO:0000313" key="10">
    <source>
        <dbReference type="EMBL" id="MFC6181979.1"/>
    </source>
</evidence>
<dbReference type="PANTHER" id="PTHR30008">
    <property type="entry name" value="EXODEOXYRIBONUCLEASE 7 LARGE SUBUNIT"/>
    <property type="match status" value="1"/>
</dbReference>
<evidence type="ECO:0000256" key="7">
    <source>
        <dbReference type="SAM" id="Coils"/>
    </source>
</evidence>
<evidence type="ECO:0000256" key="2">
    <source>
        <dbReference type="ARBA" id="ARBA00022722"/>
    </source>
</evidence>
<organism evidence="10 11">
    <name type="scientific">Lactiplantibacillus daowaiensis</name>
    <dbReference type="NCBI Taxonomy" id="2559918"/>
    <lineage>
        <taxon>Bacteria</taxon>
        <taxon>Bacillati</taxon>
        <taxon>Bacillota</taxon>
        <taxon>Bacilli</taxon>
        <taxon>Lactobacillales</taxon>
        <taxon>Lactobacillaceae</taxon>
        <taxon>Lactiplantibacillus</taxon>
    </lineage>
</organism>
<evidence type="ECO:0000259" key="8">
    <source>
        <dbReference type="Pfam" id="PF02601"/>
    </source>
</evidence>
<dbReference type="Proteomes" id="UP001596282">
    <property type="component" value="Unassembled WGS sequence"/>
</dbReference>
<feature type="domain" description="OB-fold nucleic acid binding" evidence="9">
    <location>
        <begin position="8"/>
        <end position="103"/>
    </location>
</feature>
<evidence type="ECO:0000256" key="5">
    <source>
        <dbReference type="HAMAP-Rule" id="MF_00378"/>
    </source>
</evidence>
<dbReference type="RefSeq" id="WP_379832385.1">
    <property type="nucleotide sequence ID" value="NZ_JBHSSC010000043.1"/>
</dbReference>
<dbReference type="PANTHER" id="PTHR30008:SF0">
    <property type="entry name" value="EXODEOXYRIBONUCLEASE 7 LARGE SUBUNIT"/>
    <property type="match status" value="1"/>
</dbReference>
<evidence type="ECO:0000256" key="3">
    <source>
        <dbReference type="ARBA" id="ARBA00022801"/>
    </source>
</evidence>
<dbReference type="EMBL" id="JBHSSC010000043">
    <property type="protein sequence ID" value="MFC6181979.1"/>
    <property type="molecule type" value="Genomic_DNA"/>
</dbReference>
<dbReference type="InterPro" id="IPR025824">
    <property type="entry name" value="OB-fold_nuc-bd_dom"/>
</dbReference>
<dbReference type="Pfam" id="PF02601">
    <property type="entry name" value="Exonuc_VII_L"/>
    <property type="match status" value="1"/>
</dbReference>
<keyword evidence="2 5" id="KW-0540">Nuclease</keyword>
<reference evidence="11" key="1">
    <citation type="journal article" date="2019" name="Int. J. Syst. Evol. Microbiol.">
        <title>The Global Catalogue of Microorganisms (GCM) 10K type strain sequencing project: providing services to taxonomists for standard genome sequencing and annotation.</title>
        <authorList>
            <consortium name="The Broad Institute Genomics Platform"/>
            <consortium name="The Broad Institute Genome Sequencing Center for Infectious Disease"/>
            <person name="Wu L."/>
            <person name="Ma J."/>
        </authorList>
    </citation>
    <scope>NUCLEOTIDE SEQUENCE [LARGE SCALE GENOMIC DNA]</scope>
    <source>
        <strain evidence="11">CCM 8933</strain>
    </source>
</reference>
<gene>
    <name evidence="5 10" type="primary">xseA</name>
    <name evidence="10" type="ORF">ACFP5Y_12155</name>
</gene>
<dbReference type="EC" id="3.1.11.6" evidence="5"/>
<evidence type="ECO:0000313" key="11">
    <source>
        <dbReference type="Proteomes" id="UP001596282"/>
    </source>
</evidence>
<feature type="coiled-coil region" evidence="7">
    <location>
        <begin position="311"/>
        <end position="383"/>
    </location>
</feature>
<evidence type="ECO:0000256" key="1">
    <source>
        <dbReference type="ARBA" id="ARBA00022490"/>
    </source>
</evidence>
<evidence type="ECO:0000259" key="9">
    <source>
        <dbReference type="Pfam" id="PF13742"/>
    </source>
</evidence>
<sequence length="451" mass="50188">MSDSQNYLTVSALTQYLKRKFEVDPYLGKVYLTGEISNFRPRANAHQYFSLKDDHAKISAIMFRSAFAKVKFQPEVGMKVLVVGRIGLYEPSGSYQIYIERMEPDGVGALYQAYEQLKKKLATEGLFNAPKQPLPRFPKRIAVVTSPSGAVIRDIITTTRRRFPIAQIVLYPAQVQGDAAAPEIAKQIQRANQAGNFDTLIIGRGGGSIEDLWPFNEEVVARAIADSALPVISSVGHETDTTIADLVADVRAATPTAAAELAVPVYNDVLLQLNQDRTRVFNAFQNLVQHDRQRLAKLMASYVFTQPNRLYEGYLQKLDFLTERLKQAGQQNVNQASQQAQVLTQRLAQQTPIHRVRQAETQLTNLQQRLQRGTQQVLATKQQQFARATQSLDLLSPLKIMGRGYAFVTATDDQIVRSAQQLTTDETVQIHLADGQATAKITKIDGGNQDG</sequence>
<keyword evidence="4 5" id="KW-0269">Exonuclease</keyword>
<comment type="subunit">
    <text evidence="5">Heterooligomer composed of large and small subunits.</text>
</comment>
<protein>
    <recommendedName>
        <fullName evidence="5">Exodeoxyribonuclease 7 large subunit</fullName>
        <ecNumber evidence="5">3.1.11.6</ecNumber>
    </recommendedName>
    <alternativeName>
        <fullName evidence="5">Exodeoxyribonuclease VII large subunit</fullName>
        <shortName evidence="5">Exonuclease VII large subunit</shortName>
    </alternativeName>
</protein>
<evidence type="ECO:0000256" key="4">
    <source>
        <dbReference type="ARBA" id="ARBA00022839"/>
    </source>
</evidence>
<evidence type="ECO:0000256" key="6">
    <source>
        <dbReference type="RuleBase" id="RU004355"/>
    </source>
</evidence>
<dbReference type="InterPro" id="IPR020579">
    <property type="entry name" value="Exonuc_VII_lsu_C"/>
</dbReference>
<keyword evidence="7" id="KW-0175">Coiled coil</keyword>
<comment type="catalytic activity">
    <reaction evidence="5 6">
        <text>Exonucleolytic cleavage in either 5'- to 3'- or 3'- to 5'-direction to yield nucleoside 5'-phosphates.</text>
        <dbReference type="EC" id="3.1.11.6"/>
    </reaction>
</comment>
<keyword evidence="1 5" id="KW-0963">Cytoplasm</keyword>
<comment type="caution">
    <text evidence="10">The sequence shown here is derived from an EMBL/GenBank/DDBJ whole genome shotgun (WGS) entry which is preliminary data.</text>
</comment>
<dbReference type="Pfam" id="PF13742">
    <property type="entry name" value="tRNA_anti_2"/>
    <property type="match status" value="1"/>
</dbReference>
<dbReference type="GO" id="GO:0008855">
    <property type="term" value="F:exodeoxyribonuclease VII activity"/>
    <property type="evidence" value="ECO:0007669"/>
    <property type="project" value="UniProtKB-EC"/>
</dbReference>
<dbReference type="HAMAP" id="MF_00378">
    <property type="entry name" value="Exonuc_7_L"/>
    <property type="match status" value="1"/>
</dbReference>
<name>A0ABW1S2B0_9LACO</name>
<accession>A0ABW1S2B0</accession>
<comment type="function">
    <text evidence="5">Bidirectionally degrades single-stranded DNA into large acid-insoluble oligonucleotides, which are then degraded further into small acid-soluble oligonucleotides.</text>
</comment>